<evidence type="ECO:0000313" key="1">
    <source>
        <dbReference type="EMBL" id="QPM99493.1"/>
    </source>
</evidence>
<keyword evidence="1" id="KW-0934">Plastid</keyword>
<keyword evidence="1" id="KW-0687">Ribonucleoprotein</keyword>
<keyword evidence="1" id="KW-0150">Chloroplast</keyword>
<dbReference type="GeneID" id="65316888"/>
<dbReference type="RefSeq" id="YP_010117226.1">
    <property type="nucleotide sequence ID" value="NC_056107.1"/>
</dbReference>
<dbReference type="AlphaFoldDB" id="A0A7T1C5J1"/>
<organism evidence="1">
    <name type="scientific">Neocheiropteris ovata</name>
    <dbReference type="NCBI Taxonomy" id="504320"/>
    <lineage>
        <taxon>Eukaryota</taxon>
        <taxon>Viridiplantae</taxon>
        <taxon>Streptophyta</taxon>
        <taxon>Embryophyta</taxon>
        <taxon>Tracheophyta</taxon>
        <taxon>Polypodiopsida</taxon>
        <taxon>Polypodiidae</taxon>
        <taxon>Polypodiales</taxon>
        <taxon>Polypodiineae</taxon>
        <taxon>Polypodiaceae</taxon>
        <taxon>Microsoroideae</taxon>
        <taxon>Neocheiropteris</taxon>
    </lineage>
</organism>
<dbReference type="EMBL" id="MT364352">
    <property type="protein sequence ID" value="QPM99493.1"/>
    <property type="molecule type" value="Genomic_DNA"/>
</dbReference>
<keyword evidence="1" id="KW-0689">Ribosomal protein</keyword>
<dbReference type="GO" id="GO:0005840">
    <property type="term" value="C:ribosome"/>
    <property type="evidence" value="ECO:0007669"/>
    <property type="project" value="UniProtKB-KW"/>
</dbReference>
<name>A0A7T1C5J1_9MONI</name>
<protein>
    <submittedName>
        <fullName evidence="1">Ribosomal protein S16</fullName>
    </submittedName>
</protein>
<proteinExistence type="predicted"/>
<gene>
    <name evidence="1" type="primary">rps16</name>
</gene>
<accession>A0A7T1C5J1</accession>
<reference evidence="1" key="1">
    <citation type="submission" date="2020-04" db="EMBL/GenBank/DDBJ databases">
        <title>Chloroplast Comparative Genomics of Polypodiaceae Reveals Fine Structural Features and Dynamic Insertion Sequences.</title>
        <authorList>
            <person name="Liu S."/>
            <person name="Wang Z."/>
            <person name="Wang T."/>
            <person name="Su Y."/>
        </authorList>
    </citation>
    <scope>NUCLEOTIDE SEQUENCE</scope>
</reference>
<geneLocation type="chloroplast" evidence="1"/>
<sequence length="92" mass="10795">MVKPRLKQHDKKQRLLIEQLQLIPNLGERRIDASRGLVSITLPLVAKSNWISTFLLLYLNKLLKSQRLFVIFRKGQGDFNKSELTYNLNLNF</sequence>